<dbReference type="Proteomes" id="UP000654304">
    <property type="component" value="Unassembled WGS sequence"/>
</dbReference>
<feature type="signal peptide" evidence="1">
    <location>
        <begin position="1"/>
        <end position="20"/>
    </location>
</feature>
<keyword evidence="1" id="KW-0732">Signal</keyword>
<comment type="caution">
    <text evidence="2">The sequence shown here is derived from an EMBL/GenBank/DDBJ whole genome shotgun (WGS) entry which is preliminary data.</text>
</comment>
<dbReference type="InterPro" id="IPR036501">
    <property type="entry name" value="Inhibitor_vert_lysozyme_sf"/>
</dbReference>
<gene>
    <name evidence="2" type="ORF">H8K43_00405</name>
</gene>
<evidence type="ECO:0000313" key="2">
    <source>
        <dbReference type="EMBL" id="MBC3930118.1"/>
    </source>
</evidence>
<keyword evidence="3" id="KW-1185">Reference proteome</keyword>
<dbReference type="Gene3D" id="3.40.1420.10">
    <property type="entry name" value="Inhibitor of vertebrate lysozyme"/>
    <property type="match status" value="1"/>
</dbReference>
<dbReference type="EMBL" id="JACOGD010000001">
    <property type="protein sequence ID" value="MBC3930118.1"/>
    <property type="molecule type" value="Genomic_DNA"/>
</dbReference>
<accession>A0ABR7A0B3</accession>
<evidence type="ECO:0000256" key="1">
    <source>
        <dbReference type="SAM" id="SignalP"/>
    </source>
</evidence>
<evidence type="ECO:0000313" key="3">
    <source>
        <dbReference type="Proteomes" id="UP000654304"/>
    </source>
</evidence>
<sequence>MNIKKVLILSTFLFVNFSMAGELTGYQNTNQFVHKSTFKKSTKSFFGSSRGTYTWENGLVYDQVIMALLGPPDDIKKIEGTEFYLASACQVHNCGVKAAVILSDIQNPVAFAIIHTEKCPVKPVLSECNRYEEVTIFTKQVEADFKIKSYLTEWAESKVGKLKSVNVKVIK</sequence>
<proteinExistence type="predicted"/>
<protein>
    <submittedName>
        <fullName evidence="2">Uncharacterized protein</fullName>
    </submittedName>
</protein>
<organism evidence="2 3">
    <name type="scientific">Undibacterium curvum</name>
    <dbReference type="NCBI Taxonomy" id="2762294"/>
    <lineage>
        <taxon>Bacteria</taxon>
        <taxon>Pseudomonadati</taxon>
        <taxon>Pseudomonadota</taxon>
        <taxon>Betaproteobacteria</taxon>
        <taxon>Burkholderiales</taxon>
        <taxon>Oxalobacteraceae</taxon>
        <taxon>Undibacterium</taxon>
    </lineage>
</organism>
<feature type="chain" id="PRO_5045556413" evidence="1">
    <location>
        <begin position="21"/>
        <end position="171"/>
    </location>
</feature>
<reference evidence="2 3" key="1">
    <citation type="submission" date="2020-08" db="EMBL/GenBank/DDBJ databases">
        <title>Novel species isolated from subtropical streams in China.</title>
        <authorList>
            <person name="Lu H."/>
        </authorList>
    </citation>
    <scope>NUCLEOTIDE SEQUENCE [LARGE SCALE GENOMIC DNA]</scope>
    <source>
        <strain evidence="2 3">CY22W</strain>
    </source>
</reference>
<dbReference type="RefSeq" id="WP_186902029.1">
    <property type="nucleotide sequence ID" value="NZ_JACOGD010000001.1"/>
</dbReference>
<name>A0ABR7A0B3_9BURK</name>